<evidence type="ECO:0000313" key="1">
    <source>
        <dbReference type="EMBL" id="KIK01548.1"/>
    </source>
</evidence>
<reference evidence="2" key="2">
    <citation type="submission" date="2015-01" db="EMBL/GenBank/DDBJ databases">
        <title>Evolutionary Origins and Diversification of the Mycorrhizal Mutualists.</title>
        <authorList>
            <consortium name="DOE Joint Genome Institute"/>
            <consortium name="Mycorrhizal Genomics Consortium"/>
            <person name="Kohler A."/>
            <person name="Kuo A."/>
            <person name="Nagy L.G."/>
            <person name="Floudas D."/>
            <person name="Copeland A."/>
            <person name="Barry K.W."/>
            <person name="Cichocki N."/>
            <person name="Veneault-Fourrey C."/>
            <person name="LaButti K."/>
            <person name="Lindquist E.A."/>
            <person name="Lipzen A."/>
            <person name="Lundell T."/>
            <person name="Morin E."/>
            <person name="Murat C."/>
            <person name="Riley R."/>
            <person name="Ohm R."/>
            <person name="Sun H."/>
            <person name="Tunlid A."/>
            <person name="Henrissat B."/>
            <person name="Grigoriev I.V."/>
            <person name="Hibbett D.S."/>
            <person name="Martin F."/>
        </authorList>
    </citation>
    <scope>NUCLEOTIDE SEQUENCE [LARGE SCALE GENOMIC DNA]</scope>
    <source>
        <strain evidence="2">LaAM-08-1</strain>
    </source>
</reference>
<sequence>MANLATTYRHLGKFTEAEKLEIQVLDAMNPIISAPLVLATSSTTTLQETVATIQEQTQPSRKRKQPNFAPTLVNRKVPTAVGLDGCPLKKRPVYDYVLVTE</sequence>
<dbReference type="Proteomes" id="UP000054477">
    <property type="component" value="Unassembled WGS sequence"/>
</dbReference>
<name>A0A0C9Y0J1_9AGAR</name>
<keyword evidence="2" id="KW-1185">Reference proteome</keyword>
<protein>
    <submittedName>
        <fullName evidence="1">Uncharacterized protein</fullName>
    </submittedName>
</protein>
<dbReference type="AlphaFoldDB" id="A0A0C9Y0J1"/>
<dbReference type="OrthoDB" id="10495994at2759"/>
<organism evidence="1 2">
    <name type="scientific">Laccaria amethystina LaAM-08-1</name>
    <dbReference type="NCBI Taxonomy" id="1095629"/>
    <lineage>
        <taxon>Eukaryota</taxon>
        <taxon>Fungi</taxon>
        <taxon>Dikarya</taxon>
        <taxon>Basidiomycota</taxon>
        <taxon>Agaricomycotina</taxon>
        <taxon>Agaricomycetes</taxon>
        <taxon>Agaricomycetidae</taxon>
        <taxon>Agaricales</taxon>
        <taxon>Agaricineae</taxon>
        <taxon>Hydnangiaceae</taxon>
        <taxon>Laccaria</taxon>
    </lineage>
</organism>
<evidence type="ECO:0000313" key="2">
    <source>
        <dbReference type="Proteomes" id="UP000054477"/>
    </source>
</evidence>
<accession>A0A0C9Y0J1</accession>
<proteinExistence type="predicted"/>
<dbReference type="EMBL" id="KN838605">
    <property type="protein sequence ID" value="KIK01548.1"/>
    <property type="molecule type" value="Genomic_DNA"/>
</dbReference>
<gene>
    <name evidence="1" type="ORF">K443DRAFT_6829</name>
</gene>
<reference evidence="1 2" key="1">
    <citation type="submission" date="2014-04" db="EMBL/GenBank/DDBJ databases">
        <authorList>
            <consortium name="DOE Joint Genome Institute"/>
            <person name="Kuo A."/>
            <person name="Kohler A."/>
            <person name="Nagy L.G."/>
            <person name="Floudas D."/>
            <person name="Copeland A."/>
            <person name="Barry K.W."/>
            <person name="Cichocki N."/>
            <person name="Veneault-Fourrey C."/>
            <person name="LaButti K."/>
            <person name="Lindquist E.A."/>
            <person name="Lipzen A."/>
            <person name="Lundell T."/>
            <person name="Morin E."/>
            <person name="Murat C."/>
            <person name="Sun H."/>
            <person name="Tunlid A."/>
            <person name="Henrissat B."/>
            <person name="Grigoriev I.V."/>
            <person name="Hibbett D.S."/>
            <person name="Martin F."/>
            <person name="Nordberg H.P."/>
            <person name="Cantor M.N."/>
            <person name="Hua S.X."/>
        </authorList>
    </citation>
    <scope>NUCLEOTIDE SEQUENCE [LARGE SCALE GENOMIC DNA]</scope>
    <source>
        <strain evidence="1 2">LaAM-08-1</strain>
    </source>
</reference>
<dbReference type="HOGENOM" id="CLU_2292171_0_0_1"/>